<dbReference type="InterPro" id="IPR010099">
    <property type="entry name" value="SDR39U1"/>
</dbReference>
<dbReference type="Pfam" id="PF01370">
    <property type="entry name" value="Epimerase"/>
    <property type="match status" value="1"/>
</dbReference>
<dbReference type="EMBL" id="JAQOMS010000002">
    <property type="protein sequence ID" value="MDC2891482.1"/>
    <property type="molecule type" value="Genomic_DNA"/>
</dbReference>
<evidence type="ECO:0000313" key="4">
    <source>
        <dbReference type="EMBL" id="MDC2891482.1"/>
    </source>
</evidence>
<comment type="caution">
    <text evidence="4">The sequence shown here is derived from an EMBL/GenBank/DDBJ whole genome shotgun (WGS) entry which is preliminary data.</text>
</comment>
<name>A0ABT5FJV3_9GAMM</name>
<evidence type="ECO:0000256" key="1">
    <source>
        <dbReference type="ARBA" id="ARBA00009353"/>
    </source>
</evidence>
<accession>A0ABT5FJV3</accession>
<sequence>MGIYGPQGAESIDETFSSFGNDFGSKLCQQWEEIATTAKHANVTLLRTGIVLSNQGGALEKMIPPFWAGFGGKISNGKQYMPWIHVKDWASAVKFVLENKNISGPINLSAPTPVSNKEFTHALATVLHRPAILRVPRFVLRMTLGERADLIIFGQNAVPTKLLDNKFEFKYPVLADALEDLLLL</sequence>
<dbReference type="InterPro" id="IPR013549">
    <property type="entry name" value="DUF1731"/>
</dbReference>
<organism evidence="4 5">
    <name type="scientific">Psychrosphaera algicola</name>
    <dbReference type="NCBI Taxonomy" id="3023714"/>
    <lineage>
        <taxon>Bacteria</taxon>
        <taxon>Pseudomonadati</taxon>
        <taxon>Pseudomonadota</taxon>
        <taxon>Gammaproteobacteria</taxon>
        <taxon>Alteromonadales</taxon>
        <taxon>Pseudoalteromonadaceae</taxon>
        <taxon>Psychrosphaera</taxon>
    </lineage>
</organism>
<dbReference type="InterPro" id="IPR036291">
    <property type="entry name" value="NAD(P)-bd_dom_sf"/>
</dbReference>
<feature type="domain" description="DUF1731" evidence="3">
    <location>
        <begin position="135"/>
        <end position="181"/>
    </location>
</feature>
<dbReference type="PANTHER" id="PTHR11092:SF0">
    <property type="entry name" value="EPIMERASE FAMILY PROTEIN SDR39U1"/>
    <property type="match status" value="1"/>
</dbReference>
<evidence type="ECO:0000259" key="3">
    <source>
        <dbReference type="Pfam" id="PF08338"/>
    </source>
</evidence>
<keyword evidence="5" id="KW-1185">Reference proteome</keyword>
<dbReference type="SUPFAM" id="SSF51735">
    <property type="entry name" value="NAD(P)-binding Rossmann-fold domains"/>
    <property type="match status" value="1"/>
</dbReference>
<dbReference type="Gene3D" id="3.40.50.720">
    <property type="entry name" value="NAD(P)-binding Rossmann-like Domain"/>
    <property type="match status" value="1"/>
</dbReference>
<dbReference type="PANTHER" id="PTHR11092">
    <property type="entry name" value="SUGAR NUCLEOTIDE EPIMERASE RELATED"/>
    <property type="match status" value="1"/>
</dbReference>
<dbReference type="InterPro" id="IPR001509">
    <property type="entry name" value="Epimerase_deHydtase"/>
</dbReference>
<dbReference type="Proteomes" id="UP001528411">
    <property type="component" value="Unassembled WGS sequence"/>
</dbReference>
<proteinExistence type="inferred from homology"/>
<reference evidence="4 5" key="1">
    <citation type="submission" date="2023-01" db="EMBL/GenBank/DDBJ databases">
        <title>Psychrosphaera sp. nov., isolated from marine algae.</title>
        <authorList>
            <person name="Bayburt H."/>
            <person name="Choi B.J."/>
            <person name="Kim J.M."/>
            <person name="Choi D.G."/>
            <person name="Jeon C.O."/>
        </authorList>
    </citation>
    <scope>NUCLEOTIDE SEQUENCE [LARGE SCALE GENOMIC DNA]</scope>
    <source>
        <strain evidence="4 5">G1-22</strain>
    </source>
</reference>
<dbReference type="Pfam" id="PF08338">
    <property type="entry name" value="DUF1731"/>
    <property type="match status" value="1"/>
</dbReference>
<evidence type="ECO:0000259" key="2">
    <source>
        <dbReference type="Pfam" id="PF01370"/>
    </source>
</evidence>
<gene>
    <name evidence="4" type="ORF">PN838_25625</name>
</gene>
<comment type="similarity">
    <text evidence="1">Belongs to the NAD(P)-dependent epimerase/dehydratase family. SDR39U1 subfamily.</text>
</comment>
<evidence type="ECO:0000313" key="5">
    <source>
        <dbReference type="Proteomes" id="UP001528411"/>
    </source>
</evidence>
<protein>
    <submittedName>
        <fullName evidence="4">TIGR01777 family oxidoreductase</fullName>
    </submittedName>
</protein>
<feature type="domain" description="NAD-dependent epimerase/dehydratase" evidence="2">
    <location>
        <begin position="20"/>
        <end position="101"/>
    </location>
</feature>
<dbReference type="NCBIfam" id="TIGR01777">
    <property type="entry name" value="yfcH"/>
    <property type="match status" value="1"/>
</dbReference>